<name>A0A0C2S7K7_9BACL</name>
<evidence type="ECO:0000256" key="2">
    <source>
        <dbReference type="ARBA" id="ARBA00022803"/>
    </source>
</evidence>
<feature type="repeat" description="TPR" evidence="3">
    <location>
        <begin position="21"/>
        <end position="54"/>
    </location>
</feature>
<dbReference type="Gene3D" id="1.25.40.10">
    <property type="entry name" value="Tetratricopeptide repeat domain"/>
    <property type="match status" value="2"/>
</dbReference>
<comment type="caution">
    <text evidence="5">The sequence shown here is derived from an EMBL/GenBank/DDBJ whole genome shotgun (WGS) entry which is preliminary data.</text>
</comment>
<dbReference type="RefSeq" id="WP_041087320.1">
    <property type="nucleotide sequence ID" value="NZ_JXRP01000009.1"/>
</dbReference>
<evidence type="ECO:0000256" key="3">
    <source>
        <dbReference type="PROSITE-ProRule" id="PRU00339"/>
    </source>
</evidence>
<proteinExistence type="predicted"/>
<evidence type="ECO:0000256" key="4">
    <source>
        <dbReference type="SAM" id="MobiDB-lite"/>
    </source>
</evidence>
<dbReference type="InterPro" id="IPR051685">
    <property type="entry name" value="Ycf3/AcsC/BcsC/TPR_MFPF"/>
</dbReference>
<dbReference type="PATRIC" id="fig|889306.3.peg.1468"/>
<dbReference type="Proteomes" id="UP000031938">
    <property type="component" value="Unassembled WGS sequence"/>
</dbReference>
<dbReference type="Pfam" id="PF14559">
    <property type="entry name" value="TPR_19"/>
    <property type="match status" value="1"/>
</dbReference>
<dbReference type="STRING" id="889306.KP78_14570"/>
<dbReference type="PROSITE" id="PS50005">
    <property type="entry name" value="TPR"/>
    <property type="match status" value="1"/>
</dbReference>
<dbReference type="InterPro" id="IPR019734">
    <property type="entry name" value="TPR_rpt"/>
</dbReference>
<sequence length="512" mass="59628">MRKGSKRTEKRGMVLPFTPSGDVYYRKGMSMYHRGRLDKALKYLQRARELEPEEPMIPLQMAIIQTEIGEFQQSNELLEMIMETIDPSMTESHYFIANNYAHLGLFQEAYKHATAYLDQNQDGEFVEDAEDLLDLLSLEDDDEFDPDFKQDELIIQQEKARKLLEEGNFKEAIEILEDVIERFPDYWSAYNNLALAYFYFGDADQATALLTDVLNRNTGNLHALCNLAVFYHYQQRTDELKQLMDSLEHVRPFLFEHRFKLGATFALVGRHEQAYAWLKSLVKRGFEGDAGFYFWLAHSAWHSGHEKVARDAWKRVIAEQPEKDGMEPWGDQSPAEHLPSPSPIEQHSLDMKKSQYPEERMFKMFKAFLSKNRSALFRLNQKSLPSFLTYIEKDYYSLLADTIHQQKEQPQANDASYKALKRAHDVGCLLHKTHAANNQANEGLYYMWFHIFYHGRMAEYSFKNVQALSAAVEFVWKKLRGEAVTQKEMASKYSIASATVRKYVNEVDAFLP</sequence>
<reference evidence="5 6" key="1">
    <citation type="submission" date="2015-01" db="EMBL/GenBank/DDBJ databases">
        <title>Genome sequencing of Jeotgalibacillus soli.</title>
        <authorList>
            <person name="Goh K.M."/>
            <person name="Chan K.-G."/>
            <person name="Yaakop A.S."/>
            <person name="Ee R."/>
            <person name="Gan H.M."/>
            <person name="Chan C.S."/>
        </authorList>
    </citation>
    <scope>NUCLEOTIDE SEQUENCE [LARGE SCALE GENOMIC DNA]</scope>
    <source>
        <strain evidence="5 6">P9</strain>
    </source>
</reference>
<evidence type="ECO:0000313" key="5">
    <source>
        <dbReference type="EMBL" id="KIL49989.1"/>
    </source>
</evidence>
<organism evidence="5 6">
    <name type="scientific">Jeotgalibacillus soli</name>
    <dbReference type="NCBI Taxonomy" id="889306"/>
    <lineage>
        <taxon>Bacteria</taxon>
        <taxon>Bacillati</taxon>
        <taxon>Bacillota</taxon>
        <taxon>Bacilli</taxon>
        <taxon>Bacillales</taxon>
        <taxon>Caryophanaceae</taxon>
        <taxon>Jeotgalibacillus</taxon>
    </lineage>
</organism>
<dbReference type="AlphaFoldDB" id="A0A0C2S7K7"/>
<evidence type="ECO:0000313" key="6">
    <source>
        <dbReference type="Proteomes" id="UP000031938"/>
    </source>
</evidence>
<dbReference type="EMBL" id="JXRP01000009">
    <property type="protein sequence ID" value="KIL49989.1"/>
    <property type="molecule type" value="Genomic_DNA"/>
</dbReference>
<feature type="region of interest" description="Disordered" evidence="4">
    <location>
        <begin position="323"/>
        <end position="349"/>
    </location>
</feature>
<dbReference type="PANTHER" id="PTHR44943:SF8">
    <property type="entry name" value="TPR REPEAT-CONTAINING PROTEIN MJ0263"/>
    <property type="match status" value="1"/>
</dbReference>
<evidence type="ECO:0000256" key="1">
    <source>
        <dbReference type="ARBA" id="ARBA00022737"/>
    </source>
</evidence>
<accession>A0A0C2S7K7</accession>
<dbReference type="PROSITE" id="PS50293">
    <property type="entry name" value="TPR_REGION"/>
    <property type="match status" value="1"/>
</dbReference>
<dbReference type="OrthoDB" id="600613at2"/>
<dbReference type="PANTHER" id="PTHR44943">
    <property type="entry name" value="CELLULOSE SYNTHASE OPERON PROTEIN C"/>
    <property type="match status" value="1"/>
</dbReference>
<dbReference type="SMART" id="SM00028">
    <property type="entry name" value="TPR"/>
    <property type="match status" value="4"/>
</dbReference>
<keyword evidence="6" id="KW-1185">Reference proteome</keyword>
<dbReference type="InterPro" id="IPR011990">
    <property type="entry name" value="TPR-like_helical_dom_sf"/>
</dbReference>
<protein>
    <submittedName>
        <fullName evidence="5">Uncharacterized protein</fullName>
    </submittedName>
</protein>
<gene>
    <name evidence="5" type="ORF">KP78_14570</name>
</gene>
<keyword evidence="2 3" id="KW-0802">TPR repeat</keyword>
<dbReference type="InterPro" id="IPR013105">
    <property type="entry name" value="TPR_2"/>
</dbReference>
<dbReference type="SUPFAM" id="SSF48452">
    <property type="entry name" value="TPR-like"/>
    <property type="match status" value="2"/>
</dbReference>
<dbReference type="Pfam" id="PF07719">
    <property type="entry name" value="TPR_2"/>
    <property type="match status" value="1"/>
</dbReference>
<keyword evidence="1" id="KW-0677">Repeat</keyword>